<name>A0ABS5L5N5_9ACTN</name>
<keyword evidence="1" id="KW-0808">Transferase</keyword>
<evidence type="ECO:0000313" key="5">
    <source>
        <dbReference type="Proteomes" id="UP000730482"/>
    </source>
</evidence>
<dbReference type="InterPro" id="IPR050832">
    <property type="entry name" value="Bact_Acetyltransf"/>
</dbReference>
<dbReference type="Gene3D" id="3.40.630.30">
    <property type="match status" value="1"/>
</dbReference>
<evidence type="ECO:0000313" key="4">
    <source>
        <dbReference type="EMBL" id="MBS2553626.1"/>
    </source>
</evidence>
<dbReference type="PANTHER" id="PTHR43877">
    <property type="entry name" value="AMINOALKYLPHOSPHONATE N-ACETYLTRANSFERASE-RELATED-RELATED"/>
    <property type="match status" value="1"/>
</dbReference>
<dbReference type="Proteomes" id="UP000730482">
    <property type="component" value="Unassembled WGS sequence"/>
</dbReference>
<keyword evidence="5" id="KW-1185">Reference proteome</keyword>
<keyword evidence="2" id="KW-0012">Acyltransferase</keyword>
<accession>A0ABS5L5N5</accession>
<comment type="caution">
    <text evidence="4">The sequence shown here is derived from an EMBL/GenBank/DDBJ whole genome shotgun (WGS) entry which is preliminary data.</text>
</comment>
<dbReference type="InterPro" id="IPR000182">
    <property type="entry name" value="GNAT_dom"/>
</dbReference>
<proteinExistence type="predicted"/>
<organism evidence="4 5">
    <name type="scientific">Catenulispora pinistramenti</name>
    <dbReference type="NCBI Taxonomy" id="2705254"/>
    <lineage>
        <taxon>Bacteria</taxon>
        <taxon>Bacillati</taxon>
        <taxon>Actinomycetota</taxon>
        <taxon>Actinomycetes</taxon>
        <taxon>Catenulisporales</taxon>
        <taxon>Catenulisporaceae</taxon>
        <taxon>Catenulispora</taxon>
    </lineage>
</organism>
<dbReference type="SUPFAM" id="SSF55729">
    <property type="entry name" value="Acyl-CoA N-acyltransferases (Nat)"/>
    <property type="match status" value="1"/>
</dbReference>
<gene>
    <name evidence="4" type="ORF">KGQ19_42920</name>
</gene>
<protein>
    <submittedName>
        <fullName evidence="4">GNAT family N-acetyltransferase</fullName>
    </submittedName>
</protein>
<evidence type="ECO:0000256" key="1">
    <source>
        <dbReference type="ARBA" id="ARBA00022679"/>
    </source>
</evidence>
<evidence type="ECO:0000259" key="3">
    <source>
        <dbReference type="PROSITE" id="PS51186"/>
    </source>
</evidence>
<dbReference type="Pfam" id="PF00583">
    <property type="entry name" value="Acetyltransf_1"/>
    <property type="match status" value="1"/>
</dbReference>
<dbReference type="InterPro" id="IPR016181">
    <property type="entry name" value="Acyl_CoA_acyltransferase"/>
</dbReference>
<dbReference type="PROSITE" id="PS51186">
    <property type="entry name" value="GNAT"/>
    <property type="match status" value="1"/>
</dbReference>
<sequence>MSVPETSMSLLETSQSPELLAAHQARRDAIDQILAPSKPLPEPAAADVVLNCPGGVALVRNTAVDQSSFGYLFTASHESKLAPKVDGPKAFAELLDLWAAQDCFRPGPDSIATVTWPSRDTEVSRALIERGFVPQSALAVRLAGRPPAGDAAPDPDVVVRRAGPADSDAMARLWTEQVRWEVQFGYTSIRPATRERVAEQVAQAVGGQEKQAWVAERDGEAAGLIAVQPPSHAAWAAHTIRVAPAAYLTCGAVTAGERGSGIGSALARQVHAELDAAGVGAILLHYTIANPLSGPFWSRCGYRPVLTAWSRGTVG</sequence>
<dbReference type="EMBL" id="JAAFYZ010000271">
    <property type="protein sequence ID" value="MBS2553626.1"/>
    <property type="molecule type" value="Genomic_DNA"/>
</dbReference>
<feature type="domain" description="N-acetyltransferase" evidence="3">
    <location>
        <begin position="157"/>
        <end position="315"/>
    </location>
</feature>
<reference evidence="4 5" key="1">
    <citation type="submission" date="2020-02" db="EMBL/GenBank/DDBJ databases">
        <title>Acidophilic actinobacteria isolated from forest soil.</title>
        <authorList>
            <person name="Golinska P."/>
        </authorList>
    </citation>
    <scope>NUCLEOTIDE SEQUENCE [LARGE SCALE GENOMIC DNA]</scope>
    <source>
        <strain evidence="4 5">NL8</strain>
    </source>
</reference>
<evidence type="ECO:0000256" key="2">
    <source>
        <dbReference type="ARBA" id="ARBA00023315"/>
    </source>
</evidence>
<dbReference type="RefSeq" id="WP_212020367.1">
    <property type="nucleotide sequence ID" value="NZ_JAAFYZ010000271.1"/>
</dbReference>
<dbReference type="CDD" id="cd04301">
    <property type="entry name" value="NAT_SF"/>
    <property type="match status" value="1"/>
</dbReference>